<dbReference type="InterPro" id="IPR037524">
    <property type="entry name" value="PA14/GLEYA"/>
</dbReference>
<dbReference type="Proteomes" id="UP000188947">
    <property type="component" value="Unassembled WGS sequence"/>
</dbReference>
<dbReference type="PANTHER" id="PTHR22600:SF57">
    <property type="entry name" value="BETA-N-ACETYLHEXOSAMINIDASE"/>
    <property type="match status" value="1"/>
</dbReference>
<dbReference type="GO" id="GO:0004563">
    <property type="term" value="F:beta-N-acetylhexosaminidase activity"/>
    <property type="evidence" value="ECO:0007669"/>
    <property type="project" value="UniProtKB-EC"/>
</dbReference>
<dbReference type="GO" id="GO:0005975">
    <property type="term" value="P:carbohydrate metabolic process"/>
    <property type="evidence" value="ECO:0007669"/>
    <property type="project" value="InterPro"/>
</dbReference>
<keyword evidence="9" id="KW-1185">Reference proteome</keyword>
<dbReference type="InterPro" id="IPR017853">
    <property type="entry name" value="GH"/>
</dbReference>
<dbReference type="eggNOG" id="COG3525">
    <property type="taxonomic scope" value="Bacteria"/>
</dbReference>
<dbReference type="InterPro" id="IPR015883">
    <property type="entry name" value="Glyco_hydro_20_cat"/>
</dbReference>
<protein>
    <recommendedName>
        <fullName evidence="3">beta-N-acetylhexosaminidase</fullName>
        <ecNumber evidence="3">3.2.1.52</ecNumber>
    </recommendedName>
</protein>
<dbReference type="CDD" id="cd06563">
    <property type="entry name" value="GH20_chitobiase-like"/>
    <property type="match status" value="1"/>
</dbReference>
<dbReference type="InterPro" id="IPR011658">
    <property type="entry name" value="PA14_dom"/>
</dbReference>
<dbReference type="Pfam" id="PF07691">
    <property type="entry name" value="PA14"/>
    <property type="match status" value="1"/>
</dbReference>
<dbReference type="Gene3D" id="3.90.182.10">
    <property type="entry name" value="Toxin - Anthrax Protective Antigen,domain 1"/>
    <property type="match status" value="1"/>
</dbReference>
<dbReference type="STRING" id="238.BBD35_08955"/>
<dbReference type="AlphaFoldDB" id="A0A1V3TWW6"/>
<evidence type="ECO:0000256" key="1">
    <source>
        <dbReference type="ARBA" id="ARBA00001231"/>
    </source>
</evidence>
<dbReference type="InterPro" id="IPR025705">
    <property type="entry name" value="Beta_hexosaminidase_sua/sub"/>
</dbReference>
<dbReference type="InterPro" id="IPR015882">
    <property type="entry name" value="HEX_bac_N"/>
</dbReference>
<dbReference type="PROSITE" id="PS51820">
    <property type="entry name" value="PA14"/>
    <property type="match status" value="1"/>
</dbReference>
<dbReference type="SMART" id="SM00758">
    <property type="entry name" value="PA14"/>
    <property type="match status" value="1"/>
</dbReference>
<dbReference type="OrthoDB" id="9763537at2"/>
<dbReference type="SUPFAM" id="SSF55545">
    <property type="entry name" value="beta-N-acetylhexosaminidase-like domain"/>
    <property type="match status" value="1"/>
</dbReference>
<gene>
    <name evidence="8" type="ORF">BMF97_14785</name>
</gene>
<sequence length="753" mass="85319">MRIFILLITGLFGLIPFKAQQKMPSLIPFPQKIEKSEGYFTWKNKTLTYNAEPGQKWSNAERMLSKSLSGGKIMKKGNAKEANLLLRVNPNLAPEAYSLVVTSKKIELSAATEAGALYGLQTLQQLYLLSKDTPNPGIPVLSIQDKPAYSWRGVELDVARHFFSKEYLYKFIDLLSGYKFNKLHLHLTDDQGWRIEIKKYPKLTEQGAWRKFNDQDLACIKKAQDNPDFELPKEHIRTVNGQQEYGGYYTQQDIKDIIAYASSRSIEIIPEIDMPGHMMVATTAYPELLLDGTSAGWGKQFSVPINVCKESSYSFIENVLNEVIDLFPSKYIHIGADEVEKTSWEHAALCQKFMQDNKLGSLHDLQSYFVQRVNQFIQSKGKTAIGWDEILEGPSASSMTVMYWRGWKKNAPLEAVNRNHSLIMSPTNPLYFDYLPNSSTLESVYKMSVIPSDIPENKRNLIQGAQANVWSEMIPSRERLEFMILPRLSALAERVWTDKDLYLSYQQRLIDHYKLWDIKDYRYRMPDLTGFTDEQVIIDGKSVLHINNPLPGSKVHYTLDGSLPSAVSPVLQKSLVIQQPTKIRFATFSPSGAKSELYQVLTKPGKWNTGVQPKSTNAGLRATFFSGVFPNTKGIKGEPVKHEIIKNVHLSDTIKMPAFGTKIKGFIRVPSKEIYNFYFTCDDGGVLKIADQLVVDNDGQHAPVMKSGQIALEAGYHPIDIDFIEAGGGFTLKLYYSINGSEPQPIPDNWFYY</sequence>
<dbReference type="Pfam" id="PF02838">
    <property type="entry name" value="Glyco_hydro_20b"/>
    <property type="match status" value="1"/>
</dbReference>
<dbReference type="PRINTS" id="PR00738">
    <property type="entry name" value="GLHYDRLASE20"/>
</dbReference>
<comment type="caution">
    <text evidence="8">The sequence shown here is derived from an EMBL/GenBank/DDBJ whole genome shotgun (WGS) entry which is preliminary data.</text>
</comment>
<evidence type="ECO:0000256" key="6">
    <source>
        <dbReference type="PIRSR" id="PIRSR625705-1"/>
    </source>
</evidence>
<comment type="catalytic activity">
    <reaction evidence="1">
        <text>Hydrolysis of terminal non-reducing N-acetyl-D-hexosamine residues in N-acetyl-beta-D-hexosaminides.</text>
        <dbReference type="EC" id="3.2.1.52"/>
    </reaction>
</comment>
<feature type="active site" description="Proton donor" evidence="6">
    <location>
        <position position="338"/>
    </location>
</feature>
<dbReference type="Gene3D" id="3.20.20.80">
    <property type="entry name" value="Glycosidases"/>
    <property type="match status" value="1"/>
</dbReference>
<dbReference type="EC" id="3.2.1.52" evidence="3"/>
<evidence type="ECO:0000256" key="5">
    <source>
        <dbReference type="ARBA" id="ARBA00023295"/>
    </source>
</evidence>
<name>A0A1V3TWW6_ELIME</name>
<dbReference type="SUPFAM" id="SSF56988">
    <property type="entry name" value="Anthrax protective antigen"/>
    <property type="match status" value="1"/>
</dbReference>
<evidence type="ECO:0000256" key="3">
    <source>
        <dbReference type="ARBA" id="ARBA00012663"/>
    </source>
</evidence>
<dbReference type="PANTHER" id="PTHR22600">
    <property type="entry name" value="BETA-HEXOSAMINIDASE"/>
    <property type="match status" value="1"/>
</dbReference>
<evidence type="ECO:0000256" key="4">
    <source>
        <dbReference type="ARBA" id="ARBA00022801"/>
    </source>
</evidence>
<dbReference type="InterPro" id="IPR029018">
    <property type="entry name" value="Hex-like_dom2"/>
</dbReference>
<evidence type="ECO:0000313" key="8">
    <source>
        <dbReference type="EMBL" id="OOH93692.1"/>
    </source>
</evidence>
<dbReference type="GO" id="GO:0030203">
    <property type="term" value="P:glycosaminoglycan metabolic process"/>
    <property type="evidence" value="ECO:0007669"/>
    <property type="project" value="TreeGrafter"/>
</dbReference>
<dbReference type="Gene3D" id="3.30.379.10">
    <property type="entry name" value="Chitobiase/beta-hexosaminidase domain 2-like"/>
    <property type="match status" value="1"/>
</dbReference>
<reference evidence="8 9" key="1">
    <citation type="submission" date="2016-11" db="EMBL/GenBank/DDBJ databases">
        <title>Genome sequence and comparative genomic analysis of clinical strain Elizabethkingia meningoseptica 61421 PRCM.</title>
        <authorList>
            <person name="Wang M."/>
            <person name="Hu S."/>
            <person name="Cao L."/>
            <person name="Jiang T."/>
            <person name="Zhou Y."/>
            <person name="Ming D."/>
        </authorList>
    </citation>
    <scope>NUCLEOTIDE SEQUENCE [LARGE SCALE GENOMIC DNA]</scope>
    <source>
        <strain evidence="8 9">61421 PRCM</strain>
    </source>
</reference>
<dbReference type="Pfam" id="PF00728">
    <property type="entry name" value="Glyco_hydro_20"/>
    <property type="match status" value="1"/>
</dbReference>
<dbReference type="RefSeq" id="WP_069213768.1">
    <property type="nucleotide sequence ID" value="NZ_CP016378.1"/>
</dbReference>
<keyword evidence="5" id="KW-0326">Glycosidase</keyword>
<organism evidence="8 9">
    <name type="scientific">Elizabethkingia meningoseptica</name>
    <name type="common">Chryseobacterium meningosepticum</name>
    <dbReference type="NCBI Taxonomy" id="238"/>
    <lineage>
        <taxon>Bacteria</taxon>
        <taxon>Pseudomonadati</taxon>
        <taxon>Bacteroidota</taxon>
        <taxon>Flavobacteriia</taxon>
        <taxon>Flavobacteriales</taxon>
        <taxon>Weeksellaceae</taxon>
        <taxon>Elizabethkingia</taxon>
    </lineage>
</organism>
<evidence type="ECO:0000259" key="7">
    <source>
        <dbReference type="PROSITE" id="PS51820"/>
    </source>
</evidence>
<dbReference type="EMBL" id="MPOG01000016">
    <property type="protein sequence ID" value="OOH93692.1"/>
    <property type="molecule type" value="Genomic_DNA"/>
</dbReference>
<dbReference type="SUPFAM" id="SSF51445">
    <property type="entry name" value="(Trans)glycosidases"/>
    <property type="match status" value="1"/>
</dbReference>
<dbReference type="GO" id="GO:0016020">
    <property type="term" value="C:membrane"/>
    <property type="evidence" value="ECO:0007669"/>
    <property type="project" value="TreeGrafter"/>
</dbReference>
<proteinExistence type="inferred from homology"/>
<evidence type="ECO:0000256" key="2">
    <source>
        <dbReference type="ARBA" id="ARBA00006285"/>
    </source>
</evidence>
<accession>A0A1V3TWW6</accession>
<evidence type="ECO:0000313" key="9">
    <source>
        <dbReference type="Proteomes" id="UP000188947"/>
    </source>
</evidence>
<keyword evidence="4" id="KW-0378">Hydrolase</keyword>
<comment type="similarity">
    <text evidence="2">Belongs to the glycosyl hydrolase 20 family.</text>
</comment>
<dbReference type="InterPro" id="IPR026876">
    <property type="entry name" value="Fn3_assoc_repeat"/>
</dbReference>
<feature type="domain" description="PA14" evidence="7">
    <location>
        <begin position="615"/>
        <end position="750"/>
    </location>
</feature>
<dbReference type="Pfam" id="PF13287">
    <property type="entry name" value="Fn3_assoc"/>
    <property type="match status" value="1"/>
</dbReference>